<comment type="caution">
    <text evidence="2">The sequence shown here is derived from an EMBL/GenBank/DDBJ whole genome shotgun (WGS) entry which is preliminary data.</text>
</comment>
<proteinExistence type="predicted"/>
<dbReference type="EMBL" id="JTKH01000006">
    <property type="protein sequence ID" value="KII80538.1"/>
    <property type="molecule type" value="Genomic_DNA"/>
</dbReference>
<dbReference type="Proteomes" id="UP000031672">
    <property type="component" value="Unassembled WGS sequence"/>
</dbReference>
<dbReference type="RefSeq" id="WP_040987773.1">
    <property type="nucleotide sequence ID" value="NZ_JTKH01000006.1"/>
</dbReference>
<protein>
    <submittedName>
        <fullName evidence="2">Bacterioferritin comigratory protein</fullName>
    </submittedName>
</protein>
<name>A0A0C2KEH7_9VIBR</name>
<evidence type="ECO:0000256" key="1">
    <source>
        <dbReference type="SAM" id="Coils"/>
    </source>
</evidence>
<keyword evidence="1" id="KW-0175">Coiled coil</keyword>
<dbReference type="STRING" id="1461322.OJ16_04280"/>
<reference evidence="2 3" key="1">
    <citation type="submission" date="2014-11" db="EMBL/GenBank/DDBJ databases">
        <title>Draft Genome Sequence of Vibrio piscirenalis strains CECT 8603T and CECT 8604, two marine Gammaproteobacterium isolated from cultured gilthead sea bream (Sparus aurata).</title>
        <authorList>
            <person name="Arahal D.R."/>
            <person name="Rodrigo-Torres L."/>
            <person name="Lucena T."/>
            <person name="Pujalte M.J."/>
        </authorList>
    </citation>
    <scope>NUCLEOTIDE SEQUENCE [LARGE SCALE GENOMIC DNA]</scope>
    <source>
        <strain evidence="2 3">DCR 1-4-2</strain>
    </source>
</reference>
<evidence type="ECO:0000313" key="2">
    <source>
        <dbReference type="EMBL" id="KII80538.1"/>
    </source>
</evidence>
<organism evidence="2 3">
    <name type="scientific">Vibrio renipiscarius</name>
    <dbReference type="NCBI Taxonomy" id="1461322"/>
    <lineage>
        <taxon>Bacteria</taxon>
        <taxon>Pseudomonadati</taxon>
        <taxon>Pseudomonadota</taxon>
        <taxon>Gammaproteobacteria</taxon>
        <taxon>Vibrionales</taxon>
        <taxon>Vibrionaceae</taxon>
        <taxon>Vibrio</taxon>
    </lineage>
</organism>
<feature type="coiled-coil region" evidence="1">
    <location>
        <begin position="75"/>
        <end position="112"/>
    </location>
</feature>
<gene>
    <name evidence="2" type="ORF">OJ16_04280</name>
</gene>
<sequence length="162" mass="18292">MKIATRKALIEALERLMAGTPNDRNLRKKAQHGKLKINNSTVEKEAGLSVGALRNHADIKEMIKSNSLKVQVANSDSASSEIELLQQENKKLKSEKTDLNRLKKKYHESAKNHEQALAIQAANHIKMIQELMEMLPASEREKAMDKVVNTRPNNIVEGNFRK</sequence>
<evidence type="ECO:0000313" key="3">
    <source>
        <dbReference type="Proteomes" id="UP000031672"/>
    </source>
</evidence>
<accession>A0A0C2KEH7</accession>
<keyword evidence="3" id="KW-1185">Reference proteome</keyword>
<dbReference type="AlphaFoldDB" id="A0A0C2KEH7"/>